<dbReference type="InterPro" id="IPR008949">
    <property type="entry name" value="Isoprenoid_synthase_dom_sf"/>
</dbReference>
<gene>
    <name evidence="5" type="ORF">F5X68DRAFT_194467</name>
</gene>
<dbReference type="SFLD" id="SFLDS00005">
    <property type="entry name" value="Isoprenoid_Synthase_Type_I"/>
    <property type="match status" value="1"/>
</dbReference>
<keyword evidence="3 4" id="KW-0460">Magnesium</keyword>
<keyword evidence="6" id="KW-1185">Reference proteome</keyword>
<protein>
    <recommendedName>
        <fullName evidence="4">Terpene synthase</fullName>
        <ecNumber evidence="4">4.2.3.-</ecNumber>
    </recommendedName>
</protein>
<keyword evidence="4" id="KW-0479">Metal-binding</keyword>
<accession>A0A9P9A6Q0</accession>
<evidence type="ECO:0000313" key="6">
    <source>
        <dbReference type="Proteomes" id="UP000770015"/>
    </source>
</evidence>
<dbReference type="SFLD" id="SFLDG01020">
    <property type="entry name" value="Terpene_Cyclase_Like_2"/>
    <property type="match status" value="1"/>
</dbReference>
<dbReference type="Proteomes" id="UP000770015">
    <property type="component" value="Unassembled WGS sequence"/>
</dbReference>
<dbReference type="PANTHER" id="PTHR35201:SF4">
    <property type="entry name" value="BETA-PINACENE SYNTHASE-RELATED"/>
    <property type="match status" value="1"/>
</dbReference>
<organism evidence="5 6">
    <name type="scientific">Plectosphaerella plurivora</name>
    <dbReference type="NCBI Taxonomy" id="936078"/>
    <lineage>
        <taxon>Eukaryota</taxon>
        <taxon>Fungi</taxon>
        <taxon>Dikarya</taxon>
        <taxon>Ascomycota</taxon>
        <taxon>Pezizomycotina</taxon>
        <taxon>Sordariomycetes</taxon>
        <taxon>Hypocreomycetidae</taxon>
        <taxon>Glomerellales</taxon>
        <taxon>Plectosphaerellaceae</taxon>
        <taxon>Plectosphaerella</taxon>
    </lineage>
</organism>
<dbReference type="PANTHER" id="PTHR35201">
    <property type="entry name" value="TERPENE SYNTHASE"/>
    <property type="match status" value="1"/>
</dbReference>
<dbReference type="InterPro" id="IPR034686">
    <property type="entry name" value="Terpene_cyclase-like_2"/>
</dbReference>
<keyword evidence="4" id="KW-0456">Lyase</keyword>
<comment type="caution">
    <text evidence="5">The sequence shown here is derived from an EMBL/GenBank/DDBJ whole genome shotgun (WGS) entry which is preliminary data.</text>
</comment>
<evidence type="ECO:0000256" key="3">
    <source>
        <dbReference type="ARBA" id="ARBA00022842"/>
    </source>
</evidence>
<dbReference type="GO" id="GO:0046872">
    <property type="term" value="F:metal ion binding"/>
    <property type="evidence" value="ECO:0007669"/>
    <property type="project" value="UniProtKB-KW"/>
</dbReference>
<evidence type="ECO:0000313" key="5">
    <source>
        <dbReference type="EMBL" id="KAH6670974.1"/>
    </source>
</evidence>
<evidence type="ECO:0000256" key="4">
    <source>
        <dbReference type="RuleBase" id="RU366034"/>
    </source>
</evidence>
<comment type="cofactor">
    <cofactor evidence="1 4">
        <name>Mg(2+)</name>
        <dbReference type="ChEBI" id="CHEBI:18420"/>
    </cofactor>
</comment>
<dbReference type="OrthoDB" id="2861623at2759"/>
<comment type="similarity">
    <text evidence="2 4">Belongs to the terpene synthase family.</text>
</comment>
<dbReference type="EC" id="4.2.3.-" evidence="4"/>
<dbReference type="AlphaFoldDB" id="A0A9P9A6Q0"/>
<dbReference type="Gene3D" id="1.10.600.10">
    <property type="entry name" value="Farnesyl Diphosphate Synthase"/>
    <property type="match status" value="1"/>
</dbReference>
<proteinExistence type="inferred from homology"/>
<evidence type="ECO:0000256" key="1">
    <source>
        <dbReference type="ARBA" id="ARBA00001946"/>
    </source>
</evidence>
<dbReference type="SUPFAM" id="SSF48576">
    <property type="entry name" value="Terpenoid synthases"/>
    <property type="match status" value="1"/>
</dbReference>
<dbReference type="Pfam" id="PF19086">
    <property type="entry name" value="Terpene_syn_C_2"/>
    <property type="match status" value="1"/>
</dbReference>
<sequence length="364" mass="40679">MADNCLTATTVSEQMLNRLRGKTLRIPDLWPLFKDWPRGRHQDYSSLREIFDDALKIYEKPKRDIIASAEPDVLAAEFWPEAKGKELSFLFCYVMWQGYLDEVLENLQNYDQAAADTFRQEVCKYVDGALGFGPVPYIKRGDPILSAFTEIANALKKHCPEDTLHRLSNAIHAYVHSTAEEYRCSRSGTVLTYQDYFELRKKTGGTAPLVVLAEYASRAPLPDSVATSPAWLSISDAVCVIVGLTNDLLSIKREMYDGSTLNAIATIFHDDPALSLDNVVARIVGDIESAVERVEEGEAELLRSTCTEDPKRAEDIRKVLRTLKQNCTGNLSWSLGTTRYGLEIATDGSVAIELGTKEQVVCLR</sequence>
<dbReference type="GO" id="GO:0010333">
    <property type="term" value="F:terpene synthase activity"/>
    <property type="evidence" value="ECO:0007669"/>
    <property type="project" value="InterPro"/>
</dbReference>
<evidence type="ECO:0000256" key="2">
    <source>
        <dbReference type="ARBA" id="ARBA00006333"/>
    </source>
</evidence>
<reference evidence="5" key="1">
    <citation type="journal article" date="2021" name="Nat. Commun.">
        <title>Genetic determinants of endophytism in the Arabidopsis root mycobiome.</title>
        <authorList>
            <person name="Mesny F."/>
            <person name="Miyauchi S."/>
            <person name="Thiergart T."/>
            <person name="Pickel B."/>
            <person name="Atanasova L."/>
            <person name="Karlsson M."/>
            <person name="Huettel B."/>
            <person name="Barry K.W."/>
            <person name="Haridas S."/>
            <person name="Chen C."/>
            <person name="Bauer D."/>
            <person name="Andreopoulos W."/>
            <person name="Pangilinan J."/>
            <person name="LaButti K."/>
            <person name="Riley R."/>
            <person name="Lipzen A."/>
            <person name="Clum A."/>
            <person name="Drula E."/>
            <person name="Henrissat B."/>
            <person name="Kohler A."/>
            <person name="Grigoriev I.V."/>
            <person name="Martin F.M."/>
            <person name="Hacquard S."/>
        </authorList>
    </citation>
    <scope>NUCLEOTIDE SEQUENCE</scope>
    <source>
        <strain evidence="5">MPI-SDFR-AT-0117</strain>
    </source>
</reference>
<name>A0A9P9A6Q0_9PEZI</name>
<dbReference type="GO" id="GO:0008299">
    <property type="term" value="P:isoprenoid biosynthetic process"/>
    <property type="evidence" value="ECO:0007669"/>
    <property type="project" value="UniProtKB-ARBA"/>
</dbReference>
<dbReference type="EMBL" id="JAGSXJ010000029">
    <property type="protein sequence ID" value="KAH6670974.1"/>
    <property type="molecule type" value="Genomic_DNA"/>
</dbReference>